<accession>A0ABW3MQQ7</accession>
<reference evidence="2" key="1">
    <citation type="journal article" date="2019" name="Int. J. Syst. Evol. Microbiol.">
        <title>The Global Catalogue of Microorganisms (GCM) 10K type strain sequencing project: providing services to taxonomists for standard genome sequencing and annotation.</title>
        <authorList>
            <consortium name="The Broad Institute Genomics Platform"/>
            <consortium name="The Broad Institute Genome Sequencing Center for Infectious Disease"/>
            <person name="Wu L."/>
            <person name="Ma J."/>
        </authorList>
    </citation>
    <scope>NUCLEOTIDE SEQUENCE [LARGE SCALE GENOMIC DNA]</scope>
    <source>
        <strain evidence="2">CCUG 57508</strain>
    </source>
</reference>
<dbReference type="RefSeq" id="WP_386050181.1">
    <property type="nucleotide sequence ID" value="NZ_JBHTKH010000001.1"/>
</dbReference>
<dbReference type="Proteomes" id="UP001597046">
    <property type="component" value="Unassembled WGS sequence"/>
</dbReference>
<name>A0ABW3MQQ7_9MICO</name>
<comment type="caution">
    <text evidence="1">The sequence shown here is derived from an EMBL/GenBank/DDBJ whole genome shotgun (WGS) entry which is preliminary data.</text>
</comment>
<sequence length="72" mass="7696">MWFDQAVTGRGRVEIGIPEDSGDTFRFTDADTVDSVARAHRDACEGSPKAIASLGLDDVLRGHRIGPGAAQR</sequence>
<proteinExistence type="predicted"/>
<keyword evidence="2" id="KW-1185">Reference proteome</keyword>
<protein>
    <submittedName>
        <fullName evidence="1">Uncharacterized protein</fullName>
    </submittedName>
</protein>
<organism evidence="1 2">
    <name type="scientific">Terrabacter terrigena</name>
    <dbReference type="NCBI Taxonomy" id="574718"/>
    <lineage>
        <taxon>Bacteria</taxon>
        <taxon>Bacillati</taxon>
        <taxon>Actinomycetota</taxon>
        <taxon>Actinomycetes</taxon>
        <taxon>Micrococcales</taxon>
        <taxon>Intrasporangiaceae</taxon>
        <taxon>Terrabacter</taxon>
    </lineage>
</organism>
<dbReference type="EMBL" id="JBHTKH010000001">
    <property type="protein sequence ID" value="MFD1053003.1"/>
    <property type="molecule type" value="Genomic_DNA"/>
</dbReference>
<evidence type="ECO:0000313" key="1">
    <source>
        <dbReference type="EMBL" id="MFD1053003.1"/>
    </source>
</evidence>
<evidence type="ECO:0000313" key="2">
    <source>
        <dbReference type="Proteomes" id="UP001597046"/>
    </source>
</evidence>
<gene>
    <name evidence="1" type="ORF">ACFQ2V_01690</name>
</gene>